<keyword evidence="10 15" id="KW-1133">Transmembrane helix</keyword>
<dbReference type="PROSITE" id="PS50244">
    <property type="entry name" value="S5A_REDUCTASE"/>
    <property type="match status" value="1"/>
</dbReference>
<evidence type="ECO:0000256" key="12">
    <source>
        <dbReference type="ARBA" id="ARBA00023098"/>
    </source>
</evidence>
<organism evidence="17 18">
    <name type="scientific">Cavenderia fasciculata</name>
    <name type="common">Slime mold</name>
    <name type="synonym">Dictyostelium fasciculatum</name>
    <dbReference type="NCBI Taxonomy" id="261658"/>
    <lineage>
        <taxon>Eukaryota</taxon>
        <taxon>Amoebozoa</taxon>
        <taxon>Evosea</taxon>
        <taxon>Eumycetozoa</taxon>
        <taxon>Dictyostelia</taxon>
        <taxon>Acytosteliales</taxon>
        <taxon>Cavenderiaceae</taxon>
        <taxon>Cavenderia</taxon>
    </lineage>
</organism>
<keyword evidence="5" id="KW-0444">Lipid biosynthesis</keyword>
<dbReference type="Pfam" id="PF21696">
    <property type="entry name" value="TECR_N"/>
    <property type="match status" value="1"/>
</dbReference>
<evidence type="ECO:0000256" key="1">
    <source>
        <dbReference type="ARBA" id="ARBA00004477"/>
    </source>
</evidence>
<dbReference type="GO" id="GO:0005789">
    <property type="term" value="C:endoplasmic reticulum membrane"/>
    <property type="evidence" value="ECO:0007669"/>
    <property type="project" value="UniProtKB-SubCell"/>
</dbReference>
<protein>
    <recommendedName>
        <fullName evidence="4">very-long-chain enoyl-CoA reductase</fullName>
        <ecNumber evidence="4">1.3.1.93</ecNumber>
    </recommendedName>
</protein>
<dbReference type="Gene3D" id="1.20.120.1630">
    <property type="match status" value="1"/>
</dbReference>
<keyword evidence="9" id="KW-0521">NADP</keyword>
<feature type="domain" description="Ubiquitin-like" evidence="16">
    <location>
        <begin position="1"/>
        <end position="81"/>
    </location>
</feature>
<keyword evidence="7" id="KW-0256">Endoplasmic reticulum</keyword>
<proteinExistence type="inferred from homology"/>
<dbReference type="GeneID" id="14877156"/>
<keyword evidence="8" id="KW-0276">Fatty acid metabolism</keyword>
<dbReference type="Pfam" id="PF02544">
    <property type="entry name" value="Steroid_dh"/>
    <property type="match status" value="1"/>
</dbReference>
<feature type="transmembrane region" description="Helical" evidence="15">
    <location>
        <begin position="165"/>
        <end position="183"/>
    </location>
</feature>
<evidence type="ECO:0000313" key="18">
    <source>
        <dbReference type="Proteomes" id="UP000007797"/>
    </source>
</evidence>
<evidence type="ECO:0000256" key="9">
    <source>
        <dbReference type="ARBA" id="ARBA00022857"/>
    </source>
</evidence>
<feature type="transmembrane region" description="Helical" evidence="15">
    <location>
        <begin position="258"/>
        <end position="275"/>
    </location>
</feature>
<keyword evidence="18" id="KW-1185">Reference proteome</keyword>
<dbReference type="InterPro" id="IPR029071">
    <property type="entry name" value="Ubiquitin-like_domsf"/>
</dbReference>
<accession>F4PG78</accession>
<dbReference type="STRING" id="1054147.F4PG78"/>
<sequence>MKITIVSGGASKRTICELELSTSTTIKELKKSFAQKNPKYYVDRQRFVTSQLGPDNKPIVLSDDNKTLSHYKITSDNTLVFKDLGPQVSWTTVFLTEYAGPLLIYPIFYFFGQQIYGQEYTHGYTQQYALLCYSLHYIKRLLETIFVHRFSHATMPISNIFKNSIYYWGNTILVSYFVNHPLFTSPPPARVLIGLCLWVVGELFNLISHIQLRNLRPAGSTVRQIPKGLLFEYVSCPNYTMEILAWIGFSIMTQTLTAYVFTVLGAVQMYVWAVAKHRRYRKEFDGKNGELQYPRNRKIIVPFLL</sequence>
<dbReference type="GO" id="GO:0102758">
    <property type="term" value="F:very-long-chain enoyl-CoA reductase activity"/>
    <property type="evidence" value="ECO:0007669"/>
    <property type="project" value="UniProtKB-EC"/>
</dbReference>
<comment type="similarity">
    <text evidence="3">Belongs to the steroid 5-alpha reductase family.</text>
</comment>
<name>F4PG78_CACFS</name>
<dbReference type="Proteomes" id="UP000007797">
    <property type="component" value="Unassembled WGS sequence"/>
</dbReference>
<dbReference type="PANTHER" id="PTHR10556">
    <property type="entry name" value="3-OXO-5-ALPHA-STEROID 4-DEHYDROGENASE"/>
    <property type="match status" value="1"/>
</dbReference>
<dbReference type="PANTHER" id="PTHR10556:SF28">
    <property type="entry name" value="VERY-LONG-CHAIN ENOYL-COA REDUCTASE"/>
    <property type="match status" value="1"/>
</dbReference>
<dbReference type="KEGG" id="dfa:DFA_02956"/>
<dbReference type="EC" id="1.3.1.93" evidence="4"/>
<comment type="subcellular location">
    <subcellularLocation>
        <location evidence="1">Endoplasmic reticulum membrane</location>
        <topology evidence="1">Multi-pass membrane protein</topology>
    </subcellularLocation>
</comment>
<evidence type="ECO:0000256" key="4">
    <source>
        <dbReference type="ARBA" id="ARBA00012530"/>
    </source>
</evidence>
<dbReference type="EMBL" id="GL883006">
    <property type="protein sequence ID" value="EGG24712.1"/>
    <property type="molecule type" value="Genomic_DNA"/>
</dbReference>
<dbReference type="PROSITE" id="PS50053">
    <property type="entry name" value="UBIQUITIN_2"/>
    <property type="match status" value="1"/>
</dbReference>
<feature type="transmembrane region" description="Helical" evidence="15">
    <location>
        <begin position="189"/>
        <end position="208"/>
    </location>
</feature>
<dbReference type="InterPro" id="IPR001104">
    <property type="entry name" value="3-oxo-5_a-steroid_4-DH_C"/>
</dbReference>
<dbReference type="InterPro" id="IPR000626">
    <property type="entry name" value="Ubiquitin-like_dom"/>
</dbReference>
<evidence type="ECO:0000256" key="2">
    <source>
        <dbReference type="ARBA" id="ARBA00005194"/>
    </source>
</evidence>
<keyword evidence="12" id="KW-0443">Lipid metabolism</keyword>
<keyword evidence="6 15" id="KW-0812">Transmembrane</keyword>
<evidence type="ECO:0000256" key="14">
    <source>
        <dbReference type="ARBA" id="ARBA00023160"/>
    </source>
</evidence>
<keyword evidence="13 15" id="KW-0472">Membrane</keyword>
<dbReference type="AlphaFoldDB" id="F4PG78"/>
<dbReference type="RefSeq" id="XP_004362563.1">
    <property type="nucleotide sequence ID" value="XM_004362506.1"/>
</dbReference>
<evidence type="ECO:0000256" key="10">
    <source>
        <dbReference type="ARBA" id="ARBA00022989"/>
    </source>
</evidence>
<dbReference type="GO" id="GO:0042761">
    <property type="term" value="P:very long-chain fatty acid biosynthetic process"/>
    <property type="evidence" value="ECO:0007669"/>
    <property type="project" value="TreeGrafter"/>
</dbReference>
<evidence type="ECO:0000256" key="8">
    <source>
        <dbReference type="ARBA" id="ARBA00022832"/>
    </source>
</evidence>
<feature type="transmembrane region" description="Helical" evidence="15">
    <location>
        <begin position="229"/>
        <end position="252"/>
    </location>
</feature>
<evidence type="ECO:0000256" key="5">
    <source>
        <dbReference type="ARBA" id="ARBA00022516"/>
    </source>
</evidence>
<evidence type="ECO:0000256" key="11">
    <source>
        <dbReference type="ARBA" id="ARBA00023002"/>
    </source>
</evidence>
<dbReference type="CDD" id="cd01801">
    <property type="entry name" value="Ubl_TECR_like"/>
    <property type="match status" value="1"/>
</dbReference>
<comment type="pathway">
    <text evidence="2">Lipid metabolism; fatty acid biosynthesis.</text>
</comment>
<keyword evidence="14" id="KW-0275">Fatty acid biosynthesis</keyword>
<evidence type="ECO:0000256" key="13">
    <source>
        <dbReference type="ARBA" id="ARBA00023136"/>
    </source>
</evidence>
<reference evidence="18" key="1">
    <citation type="journal article" date="2011" name="Genome Res.">
        <title>Phylogeny-wide analysis of social amoeba genomes highlights ancient origins for complex intercellular communication.</title>
        <authorList>
            <person name="Heidel A.J."/>
            <person name="Lawal H.M."/>
            <person name="Felder M."/>
            <person name="Schilde C."/>
            <person name="Helps N.R."/>
            <person name="Tunggal B."/>
            <person name="Rivero F."/>
            <person name="John U."/>
            <person name="Schleicher M."/>
            <person name="Eichinger L."/>
            <person name="Platzer M."/>
            <person name="Noegel A.A."/>
            <person name="Schaap P."/>
            <person name="Gloeckner G."/>
        </authorList>
    </citation>
    <scope>NUCLEOTIDE SEQUENCE [LARGE SCALE GENOMIC DNA]</scope>
    <source>
        <strain evidence="18">SH3</strain>
    </source>
</reference>
<evidence type="ECO:0000256" key="7">
    <source>
        <dbReference type="ARBA" id="ARBA00022824"/>
    </source>
</evidence>
<keyword evidence="11" id="KW-0560">Oxidoreductase</keyword>
<evidence type="ECO:0000256" key="6">
    <source>
        <dbReference type="ARBA" id="ARBA00022692"/>
    </source>
</evidence>
<dbReference type="OrthoDB" id="540503at2759"/>
<dbReference type="SUPFAM" id="SSF54236">
    <property type="entry name" value="Ubiquitin-like"/>
    <property type="match status" value="1"/>
</dbReference>
<dbReference type="Gene3D" id="3.10.20.90">
    <property type="entry name" value="Phosphatidylinositol 3-kinase Catalytic Subunit, Chain A, domain 1"/>
    <property type="match status" value="1"/>
</dbReference>
<evidence type="ECO:0000256" key="3">
    <source>
        <dbReference type="ARBA" id="ARBA00007742"/>
    </source>
</evidence>
<gene>
    <name evidence="17" type="primary">gpsn2</name>
    <name evidence="17" type="ORF">DFA_02956</name>
</gene>
<dbReference type="InterPro" id="IPR039357">
    <property type="entry name" value="SRD5A/TECR"/>
</dbReference>
<evidence type="ECO:0000313" key="17">
    <source>
        <dbReference type="EMBL" id="EGG24712.1"/>
    </source>
</evidence>
<evidence type="ECO:0000256" key="15">
    <source>
        <dbReference type="SAM" id="Phobius"/>
    </source>
</evidence>
<dbReference type="OMA" id="ATMPIFN"/>
<dbReference type="InterPro" id="IPR049127">
    <property type="entry name" value="TECR-like_N"/>
</dbReference>
<evidence type="ECO:0000259" key="16">
    <source>
        <dbReference type="PROSITE" id="PS50053"/>
    </source>
</evidence>